<keyword evidence="9" id="KW-0812">Transmembrane</keyword>
<dbReference type="GO" id="GO:0004222">
    <property type="term" value="F:metalloendopeptidase activity"/>
    <property type="evidence" value="ECO:0007669"/>
    <property type="project" value="InterPro"/>
</dbReference>
<protein>
    <submittedName>
        <fullName evidence="12">Matrixin family metalloprotease</fullName>
    </submittedName>
</protein>
<evidence type="ECO:0000313" key="12">
    <source>
        <dbReference type="EMBL" id="RVU32301.1"/>
    </source>
</evidence>
<feature type="domain" description="Peptidase metallopeptidase" evidence="11">
    <location>
        <begin position="55"/>
        <end position="220"/>
    </location>
</feature>
<keyword evidence="3 12" id="KW-0645">Protease</keyword>
<evidence type="ECO:0000256" key="2">
    <source>
        <dbReference type="ARBA" id="ARBA00010370"/>
    </source>
</evidence>
<keyword evidence="5 10" id="KW-0732">Signal</keyword>
<sequence length="249" mass="26210">MYVSKFLTASYKKSRHAIGTGLAVGALLLSTSTSAYVLGPTTPGKWGDPELGTGATITWSFTKDGSDCGGQTCHGLETFMPEGFEAVIEAGFDIWSSVADLTFVQVEDSGEPFGHYGSADLRIAGKDIDGNAGTLAFGYYPPRNGGGAAGDIHFDAGDLWSLELVAPGFSLFQVFTHELGHALGLAHTEVPNSLMGAYYSEAFYGPQPDDIAGMQYLYGAPQSAVVSINGTLSAFALGLLFVGRKRKRA</sequence>
<comment type="caution">
    <text evidence="12">The sequence shown here is derived from an EMBL/GenBank/DDBJ whole genome shotgun (WGS) entry which is preliminary data.</text>
</comment>
<dbReference type="PANTHER" id="PTHR10201:SF291">
    <property type="entry name" value="MATRIX METALLOPROTEINASE 1, ISOFORM C-RELATED"/>
    <property type="match status" value="1"/>
</dbReference>
<dbReference type="PRINTS" id="PR00138">
    <property type="entry name" value="MATRIXIN"/>
</dbReference>
<dbReference type="InterPro" id="IPR021190">
    <property type="entry name" value="Pept_M10A"/>
</dbReference>
<evidence type="ECO:0000256" key="7">
    <source>
        <dbReference type="ARBA" id="ARBA00022833"/>
    </source>
</evidence>
<dbReference type="Proteomes" id="UP000282818">
    <property type="component" value="Unassembled WGS sequence"/>
</dbReference>
<feature type="chain" id="PRO_5019478896" evidence="10">
    <location>
        <begin position="36"/>
        <end position="249"/>
    </location>
</feature>
<dbReference type="GO" id="GO:0030198">
    <property type="term" value="P:extracellular matrix organization"/>
    <property type="evidence" value="ECO:0007669"/>
    <property type="project" value="TreeGrafter"/>
</dbReference>
<dbReference type="SUPFAM" id="SSF55486">
    <property type="entry name" value="Metalloproteases ('zincins'), catalytic domain"/>
    <property type="match status" value="1"/>
</dbReference>
<dbReference type="GO" id="GO:0005615">
    <property type="term" value="C:extracellular space"/>
    <property type="evidence" value="ECO:0007669"/>
    <property type="project" value="TreeGrafter"/>
</dbReference>
<evidence type="ECO:0000313" key="13">
    <source>
        <dbReference type="Proteomes" id="UP000282818"/>
    </source>
</evidence>
<dbReference type="GO" id="GO:0008270">
    <property type="term" value="F:zinc ion binding"/>
    <property type="evidence" value="ECO:0007669"/>
    <property type="project" value="InterPro"/>
</dbReference>
<dbReference type="GO" id="GO:0030574">
    <property type="term" value="P:collagen catabolic process"/>
    <property type="evidence" value="ECO:0007669"/>
    <property type="project" value="TreeGrafter"/>
</dbReference>
<dbReference type="GO" id="GO:0006508">
    <property type="term" value="P:proteolysis"/>
    <property type="evidence" value="ECO:0007669"/>
    <property type="project" value="UniProtKB-KW"/>
</dbReference>
<dbReference type="InterPro" id="IPR024079">
    <property type="entry name" value="MetalloPept_cat_dom_sf"/>
</dbReference>
<evidence type="ECO:0000256" key="9">
    <source>
        <dbReference type="SAM" id="Phobius"/>
    </source>
</evidence>
<evidence type="ECO:0000256" key="3">
    <source>
        <dbReference type="ARBA" id="ARBA00022670"/>
    </source>
</evidence>
<comment type="cofactor">
    <cofactor evidence="1">
        <name>Zn(2+)</name>
        <dbReference type="ChEBI" id="CHEBI:29105"/>
    </cofactor>
</comment>
<dbReference type="InterPro" id="IPR006026">
    <property type="entry name" value="Peptidase_Metallo"/>
</dbReference>
<reference evidence="12 13" key="1">
    <citation type="submission" date="2019-01" db="EMBL/GenBank/DDBJ databases">
        <authorList>
            <person name="Chen W.-M."/>
        </authorList>
    </citation>
    <scope>NUCLEOTIDE SEQUENCE [LARGE SCALE GENOMIC DNA]</scope>
    <source>
        <strain evidence="12 13">HPM-16</strain>
    </source>
</reference>
<organism evidence="12 13">
    <name type="scientific">Neptunomonas marina</name>
    <dbReference type="NCBI Taxonomy" id="1815562"/>
    <lineage>
        <taxon>Bacteria</taxon>
        <taxon>Pseudomonadati</taxon>
        <taxon>Pseudomonadota</taxon>
        <taxon>Gammaproteobacteria</taxon>
        <taxon>Oceanospirillales</taxon>
        <taxon>Oceanospirillaceae</taxon>
        <taxon>Neptunomonas</taxon>
    </lineage>
</organism>
<evidence type="ECO:0000256" key="6">
    <source>
        <dbReference type="ARBA" id="ARBA00022801"/>
    </source>
</evidence>
<dbReference type="Gene3D" id="3.40.390.10">
    <property type="entry name" value="Collagenase (Catalytic Domain)"/>
    <property type="match status" value="1"/>
</dbReference>
<keyword evidence="4" id="KW-0479">Metal-binding</keyword>
<evidence type="ECO:0000256" key="10">
    <source>
        <dbReference type="SAM" id="SignalP"/>
    </source>
</evidence>
<evidence type="ECO:0000256" key="1">
    <source>
        <dbReference type="ARBA" id="ARBA00001947"/>
    </source>
</evidence>
<keyword evidence="7" id="KW-0862">Zinc</keyword>
<accession>A0A437QCR9</accession>
<keyword evidence="9" id="KW-0472">Membrane</keyword>
<keyword evidence="13" id="KW-1185">Reference proteome</keyword>
<keyword evidence="9" id="KW-1133">Transmembrane helix</keyword>
<gene>
    <name evidence="12" type="ORF">EOE65_01215</name>
</gene>
<evidence type="ECO:0000259" key="11">
    <source>
        <dbReference type="SMART" id="SM00235"/>
    </source>
</evidence>
<keyword evidence="8 12" id="KW-0482">Metalloprotease</keyword>
<feature type="signal peptide" evidence="10">
    <location>
        <begin position="1"/>
        <end position="35"/>
    </location>
</feature>
<dbReference type="SMART" id="SM00235">
    <property type="entry name" value="ZnMc"/>
    <property type="match status" value="1"/>
</dbReference>
<dbReference type="RefSeq" id="WP_127692470.1">
    <property type="nucleotide sequence ID" value="NZ_SACQ01000001.1"/>
</dbReference>
<dbReference type="GO" id="GO:0031012">
    <property type="term" value="C:extracellular matrix"/>
    <property type="evidence" value="ECO:0007669"/>
    <property type="project" value="InterPro"/>
</dbReference>
<dbReference type="EMBL" id="SACQ01000001">
    <property type="protein sequence ID" value="RVU32301.1"/>
    <property type="molecule type" value="Genomic_DNA"/>
</dbReference>
<evidence type="ECO:0000256" key="5">
    <source>
        <dbReference type="ARBA" id="ARBA00022729"/>
    </source>
</evidence>
<comment type="similarity">
    <text evidence="2">Belongs to the peptidase M10A family.</text>
</comment>
<dbReference type="AlphaFoldDB" id="A0A437QCR9"/>
<name>A0A437QCR9_9GAMM</name>
<dbReference type="PANTHER" id="PTHR10201">
    <property type="entry name" value="MATRIX METALLOPROTEINASE"/>
    <property type="match status" value="1"/>
</dbReference>
<feature type="transmembrane region" description="Helical" evidence="9">
    <location>
        <begin position="224"/>
        <end position="243"/>
    </location>
</feature>
<proteinExistence type="inferred from homology"/>
<evidence type="ECO:0000256" key="8">
    <source>
        <dbReference type="ARBA" id="ARBA00023049"/>
    </source>
</evidence>
<dbReference type="Pfam" id="PF00413">
    <property type="entry name" value="Peptidase_M10"/>
    <property type="match status" value="1"/>
</dbReference>
<dbReference type="InterPro" id="IPR001818">
    <property type="entry name" value="Pept_M10_metallopeptidase"/>
</dbReference>
<evidence type="ECO:0000256" key="4">
    <source>
        <dbReference type="ARBA" id="ARBA00022723"/>
    </source>
</evidence>
<keyword evidence="6" id="KW-0378">Hydrolase</keyword>